<evidence type="ECO:0000313" key="2">
    <source>
        <dbReference type="EMBL" id="ONH99633.1"/>
    </source>
</evidence>
<dbReference type="EMBL" id="CM007656">
    <property type="protein sequence ID" value="ONH99633.1"/>
    <property type="molecule type" value="Genomic_DNA"/>
</dbReference>
<protein>
    <submittedName>
        <fullName evidence="2">Uncharacterized protein</fullName>
    </submittedName>
</protein>
<feature type="region of interest" description="Disordered" evidence="1">
    <location>
        <begin position="1"/>
        <end position="20"/>
    </location>
</feature>
<dbReference type="Gramene" id="ONH99633">
    <property type="protein sequence ID" value="ONH99633"/>
    <property type="gene ID" value="PRUPE_6G040600"/>
</dbReference>
<sequence>MMWVVTRPSNQRESERADMRTQSCSISVHITMLPSLLSHPEHRLIVHGSNIKTINIYKILQRNQIKSRRRLSRDSIKY</sequence>
<proteinExistence type="predicted"/>
<organism evidence="2 3">
    <name type="scientific">Prunus persica</name>
    <name type="common">Peach</name>
    <name type="synonym">Amygdalus persica</name>
    <dbReference type="NCBI Taxonomy" id="3760"/>
    <lineage>
        <taxon>Eukaryota</taxon>
        <taxon>Viridiplantae</taxon>
        <taxon>Streptophyta</taxon>
        <taxon>Embryophyta</taxon>
        <taxon>Tracheophyta</taxon>
        <taxon>Spermatophyta</taxon>
        <taxon>Magnoliopsida</taxon>
        <taxon>eudicotyledons</taxon>
        <taxon>Gunneridae</taxon>
        <taxon>Pentapetalae</taxon>
        <taxon>rosids</taxon>
        <taxon>fabids</taxon>
        <taxon>Rosales</taxon>
        <taxon>Rosaceae</taxon>
        <taxon>Amygdaloideae</taxon>
        <taxon>Amygdaleae</taxon>
        <taxon>Prunus</taxon>
    </lineage>
</organism>
<name>A0A251NJX9_PRUPE</name>
<gene>
    <name evidence="2" type="ORF">PRUPE_6G040600</name>
</gene>
<reference evidence="2 3" key="1">
    <citation type="journal article" date="2013" name="Nat. Genet.">
        <title>The high-quality draft genome of peach (Prunus persica) identifies unique patterns of genetic diversity, domestication and genome evolution.</title>
        <authorList>
            <consortium name="International Peach Genome Initiative"/>
            <person name="Verde I."/>
            <person name="Abbott A.G."/>
            <person name="Scalabrin S."/>
            <person name="Jung S."/>
            <person name="Shu S."/>
            <person name="Marroni F."/>
            <person name="Zhebentyayeva T."/>
            <person name="Dettori M.T."/>
            <person name="Grimwood J."/>
            <person name="Cattonaro F."/>
            <person name="Zuccolo A."/>
            <person name="Rossini L."/>
            <person name="Jenkins J."/>
            <person name="Vendramin E."/>
            <person name="Meisel L.A."/>
            <person name="Decroocq V."/>
            <person name="Sosinski B."/>
            <person name="Prochnik S."/>
            <person name="Mitros T."/>
            <person name="Policriti A."/>
            <person name="Cipriani G."/>
            <person name="Dondini L."/>
            <person name="Ficklin S."/>
            <person name="Goodstein D.M."/>
            <person name="Xuan P."/>
            <person name="Del Fabbro C."/>
            <person name="Aramini V."/>
            <person name="Copetti D."/>
            <person name="Gonzalez S."/>
            <person name="Horner D.S."/>
            <person name="Falchi R."/>
            <person name="Lucas S."/>
            <person name="Mica E."/>
            <person name="Maldonado J."/>
            <person name="Lazzari B."/>
            <person name="Bielenberg D."/>
            <person name="Pirona R."/>
            <person name="Miculan M."/>
            <person name="Barakat A."/>
            <person name="Testolin R."/>
            <person name="Stella A."/>
            <person name="Tartarini S."/>
            <person name="Tonutti P."/>
            <person name="Arus P."/>
            <person name="Orellana A."/>
            <person name="Wells C."/>
            <person name="Main D."/>
            <person name="Vizzotto G."/>
            <person name="Silva H."/>
            <person name="Salamini F."/>
            <person name="Schmutz J."/>
            <person name="Morgante M."/>
            <person name="Rokhsar D.S."/>
        </authorList>
    </citation>
    <scope>NUCLEOTIDE SEQUENCE [LARGE SCALE GENOMIC DNA]</scope>
    <source>
        <strain evidence="3">cv. Nemared</strain>
    </source>
</reference>
<keyword evidence="3" id="KW-1185">Reference proteome</keyword>
<dbReference type="Proteomes" id="UP000006882">
    <property type="component" value="Chromosome G6"/>
</dbReference>
<accession>A0A251NJX9</accession>
<evidence type="ECO:0000313" key="3">
    <source>
        <dbReference type="Proteomes" id="UP000006882"/>
    </source>
</evidence>
<dbReference type="AlphaFoldDB" id="A0A251NJX9"/>
<feature type="compositionally biased region" description="Basic and acidic residues" evidence="1">
    <location>
        <begin position="10"/>
        <end position="19"/>
    </location>
</feature>
<evidence type="ECO:0000256" key="1">
    <source>
        <dbReference type="SAM" id="MobiDB-lite"/>
    </source>
</evidence>